<sequence>MDPRDLAPDEVVLDHIFPDQPHVSTSVILQDWDKCVFKASFPDSSEPRCPYIVRLETVDGDEEATQFAIVSAMQHIASLAIDSIVPKTFQTGVVNSAQGKRLQFSVMEFIQGDTLEESWEQMSSENQRSVVTALVQALGKLHSIRISDARVQTLLRQVLDDSNRDSFQEAIMGGPSTGFLKDGPALLGAITKSLELEKPFCTISPTTPAGDVVVQSQYADLGSLKIERTIMEQWGHESVFCHNDLTPRNIILKPCNSPDGSSDYQLSAIIDWEVAGFYPASYELSLQDTYLSGGNRLISFYSFLKRQMKDLVPASSPQVSLLQAMEILFESRQRRLVEGSNIPAIIRQRFMQRLQLRRDEDPYIGWLPKDQGAAQLVLSRADAERLEDDVVAEIIGEE</sequence>
<dbReference type="AlphaFoldDB" id="A0AAD9YJJ1"/>
<dbReference type="Proteomes" id="UP001281614">
    <property type="component" value="Unassembled WGS sequence"/>
</dbReference>
<dbReference type="Pfam" id="PF01636">
    <property type="entry name" value="APH"/>
    <property type="match status" value="1"/>
</dbReference>
<proteinExistence type="predicted"/>
<dbReference type="InterPro" id="IPR051678">
    <property type="entry name" value="AGP_Transferase"/>
</dbReference>
<evidence type="ECO:0000259" key="1">
    <source>
        <dbReference type="Pfam" id="PF01636"/>
    </source>
</evidence>
<keyword evidence="3" id="KW-1185">Reference proteome</keyword>
<accession>A0AAD9YJJ1</accession>
<protein>
    <recommendedName>
        <fullName evidence="1">Aminoglycoside phosphotransferase domain-containing protein</fullName>
    </recommendedName>
</protein>
<dbReference type="PANTHER" id="PTHR21310">
    <property type="entry name" value="AMINOGLYCOSIDE PHOSPHOTRANSFERASE-RELATED-RELATED"/>
    <property type="match status" value="1"/>
</dbReference>
<name>A0AAD9YJJ1_COLKA</name>
<gene>
    <name evidence="2" type="ORF">CKAH01_14689</name>
</gene>
<dbReference type="SUPFAM" id="SSF56112">
    <property type="entry name" value="Protein kinase-like (PK-like)"/>
    <property type="match status" value="1"/>
</dbReference>
<evidence type="ECO:0000313" key="3">
    <source>
        <dbReference type="Proteomes" id="UP001281614"/>
    </source>
</evidence>
<dbReference type="Gene3D" id="3.90.1200.10">
    <property type="match status" value="1"/>
</dbReference>
<feature type="domain" description="Aminoglycoside phosphotransferase" evidence="1">
    <location>
        <begin position="50"/>
        <end position="284"/>
    </location>
</feature>
<comment type="caution">
    <text evidence="2">The sequence shown here is derived from an EMBL/GenBank/DDBJ whole genome shotgun (WGS) entry which is preliminary data.</text>
</comment>
<reference evidence="2" key="1">
    <citation type="submission" date="2023-02" db="EMBL/GenBank/DDBJ databases">
        <title>Colletotrichum kahawae CIFC_Que2 genome sequencing and assembly.</title>
        <authorList>
            <person name="Baroncelli R."/>
        </authorList>
    </citation>
    <scope>NUCLEOTIDE SEQUENCE</scope>
    <source>
        <strain evidence="2">CIFC_Que2</strain>
    </source>
</reference>
<dbReference type="PANTHER" id="PTHR21310:SF39">
    <property type="entry name" value="AMINOGLYCOSIDE PHOSPHOTRANSFERASE DOMAIN-CONTAINING PROTEIN"/>
    <property type="match status" value="1"/>
</dbReference>
<dbReference type="EMBL" id="VYYT01000093">
    <property type="protein sequence ID" value="KAK2770566.1"/>
    <property type="molecule type" value="Genomic_DNA"/>
</dbReference>
<evidence type="ECO:0000313" key="2">
    <source>
        <dbReference type="EMBL" id="KAK2770566.1"/>
    </source>
</evidence>
<organism evidence="2 3">
    <name type="scientific">Colletotrichum kahawae</name>
    <name type="common">Coffee berry disease fungus</name>
    <dbReference type="NCBI Taxonomy" id="34407"/>
    <lineage>
        <taxon>Eukaryota</taxon>
        <taxon>Fungi</taxon>
        <taxon>Dikarya</taxon>
        <taxon>Ascomycota</taxon>
        <taxon>Pezizomycotina</taxon>
        <taxon>Sordariomycetes</taxon>
        <taxon>Hypocreomycetidae</taxon>
        <taxon>Glomerellales</taxon>
        <taxon>Glomerellaceae</taxon>
        <taxon>Colletotrichum</taxon>
        <taxon>Colletotrichum gloeosporioides species complex</taxon>
    </lineage>
</organism>
<dbReference type="InterPro" id="IPR011009">
    <property type="entry name" value="Kinase-like_dom_sf"/>
</dbReference>
<dbReference type="InterPro" id="IPR002575">
    <property type="entry name" value="Aminoglycoside_PTrfase"/>
</dbReference>